<sequence length="285" mass="28255">MAHPPSPPPRRAGAVPALVALLALAALPGAARGAEASGRAAAAPSQARLLAGRDAQGHPVAGLEIRLAPGFITYWRDPGDAGVPPTFSFTGSTNLRSATLLYPAPRRLDEAGAVAFGYTGAVTFPVLVTPVDPKQPVALAVAFDYAVCHDICLPAHADLRVSLDGKPSEAADAVAAALASVPRPSALGGPGTPAVAGLVPGADGGFSVTATGAGAGSALFVEAPEGWAYEVGTARQAGAETVFPVKRVERPAGADRLPGPLTVTLVAPSGAVEVPVTLDAAGNAP</sequence>
<feature type="domain" description="Thiol:disulfide interchange protein DsbD N-terminal" evidence="2">
    <location>
        <begin position="55"/>
        <end position="158"/>
    </location>
</feature>
<reference evidence="3 4" key="2">
    <citation type="submission" date="2019-02" db="EMBL/GenBank/DDBJ databases">
        <title>'Lichenibacterium ramalinii' gen. nov. sp. nov., 'Lichenibacterium minor' gen. nov. sp. nov.</title>
        <authorList>
            <person name="Pankratov T."/>
        </authorList>
    </citation>
    <scope>NUCLEOTIDE SEQUENCE [LARGE SCALE GENOMIC DNA]</scope>
    <source>
        <strain evidence="3 4">RmlP001</strain>
    </source>
</reference>
<dbReference type="InterPro" id="IPR028250">
    <property type="entry name" value="DsbDN"/>
</dbReference>
<keyword evidence="4" id="KW-1185">Reference proteome</keyword>
<feature type="chain" id="PRO_5020870989" description="Thiol:disulfide interchange protein DsbD N-terminal domain-containing protein" evidence="1">
    <location>
        <begin position="26"/>
        <end position="285"/>
    </location>
</feature>
<keyword evidence="1" id="KW-0732">Signal</keyword>
<dbReference type="EMBL" id="QYBC01000012">
    <property type="protein sequence ID" value="RYB03903.1"/>
    <property type="molecule type" value="Genomic_DNA"/>
</dbReference>
<proteinExistence type="predicted"/>
<protein>
    <recommendedName>
        <fullName evidence="2">Thiol:disulfide interchange protein DsbD N-terminal domain-containing protein</fullName>
    </recommendedName>
</protein>
<organism evidence="3 4">
    <name type="scientific">Lichenibacterium ramalinae</name>
    <dbReference type="NCBI Taxonomy" id="2316527"/>
    <lineage>
        <taxon>Bacteria</taxon>
        <taxon>Pseudomonadati</taxon>
        <taxon>Pseudomonadota</taxon>
        <taxon>Alphaproteobacteria</taxon>
        <taxon>Hyphomicrobiales</taxon>
        <taxon>Lichenihabitantaceae</taxon>
        <taxon>Lichenibacterium</taxon>
    </lineage>
</organism>
<feature type="signal peptide" evidence="1">
    <location>
        <begin position="1"/>
        <end position="25"/>
    </location>
</feature>
<dbReference type="Proteomes" id="UP000289411">
    <property type="component" value="Unassembled WGS sequence"/>
</dbReference>
<evidence type="ECO:0000256" key="1">
    <source>
        <dbReference type="SAM" id="SignalP"/>
    </source>
</evidence>
<dbReference type="OrthoDB" id="9811036at2"/>
<evidence type="ECO:0000259" key="2">
    <source>
        <dbReference type="Pfam" id="PF11412"/>
    </source>
</evidence>
<comment type="caution">
    <text evidence="3">The sequence shown here is derived from an EMBL/GenBank/DDBJ whole genome shotgun (WGS) entry which is preliminary data.</text>
</comment>
<dbReference type="Pfam" id="PF11412">
    <property type="entry name" value="DsbD_N"/>
    <property type="match status" value="1"/>
</dbReference>
<evidence type="ECO:0000313" key="4">
    <source>
        <dbReference type="Proteomes" id="UP000289411"/>
    </source>
</evidence>
<evidence type="ECO:0000313" key="3">
    <source>
        <dbReference type="EMBL" id="RYB03903.1"/>
    </source>
</evidence>
<dbReference type="AlphaFoldDB" id="A0A4Q2RA55"/>
<name>A0A4Q2RA55_9HYPH</name>
<dbReference type="RefSeq" id="WP_129220020.1">
    <property type="nucleotide sequence ID" value="NZ_QYBC01000012.1"/>
</dbReference>
<accession>A0A4Q2RA55</accession>
<gene>
    <name evidence="3" type="ORF">D3272_14995</name>
</gene>
<reference evidence="3 4" key="1">
    <citation type="submission" date="2018-09" db="EMBL/GenBank/DDBJ databases">
        <authorList>
            <person name="Grouzdev D.S."/>
            <person name="Krutkina M.S."/>
        </authorList>
    </citation>
    <scope>NUCLEOTIDE SEQUENCE [LARGE SCALE GENOMIC DNA]</scope>
    <source>
        <strain evidence="3 4">RmlP001</strain>
    </source>
</reference>